<evidence type="ECO:0000313" key="7">
    <source>
        <dbReference type="EMBL" id="MPM83773.1"/>
    </source>
</evidence>
<keyword evidence="3 6" id="KW-0812">Transmembrane</keyword>
<dbReference type="InterPro" id="IPR001626">
    <property type="entry name" value="ABC_TroCD"/>
</dbReference>
<comment type="caution">
    <text evidence="7">The sequence shown here is derived from an EMBL/GenBank/DDBJ whole genome shotgun (WGS) entry which is preliminary data.</text>
</comment>
<feature type="transmembrane region" description="Helical" evidence="6">
    <location>
        <begin position="147"/>
        <end position="170"/>
    </location>
</feature>
<organism evidence="7">
    <name type="scientific">bioreactor metagenome</name>
    <dbReference type="NCBI Taxonomy" id="1076179"/>
    <lineage>
        <taxon>unclassified sequences</taxon>
        <taxon>metagenomes</taxon>
        <taxon>ecological metagenomes</taxon>
    </lineage>
</organism>
<name>A0A645D3T6_9ZZZZ</name>
<evidence type="ECO:0000256" key="4">
    <source>
        <dbReference type="ARBA" id="ARBA00022989"/>
    </source>
</evidence>
<dbReference type="Gene3D" id="1.10.3470.10">
    <property type="entry name" value="ABC transporter involved in vitamin B12 uptake, BtuC"/>
    <property type="match status" value="1"/>
</dbReference>
<evidence type="ECO:0000256" key="1">
    <source>
        <dbReference type="ARBA" id="ARBA00004141"/>
    </source>
</evidence>
<evidence type="ECO:0000256" key="5">
    <source>
        <dbReference type="ARBA" id="ARBA00023136"/>
    </source>
</evidence>
<reference evidence="7" key="1">
    <citation type="submission" date="2019-08" db="EMBL/GenBank/DDBJ databases">
        <authorList>
            <person name="Kucharzyk K."/>
            <person name="Murdoch R.W."/>
            <person name="Higgins S."/>
            <person name="Loffler F."/>
        </authorList>
    </citation>
    <scope>NUCLEOTIDE SEQUENCE</scope>
</reference>
<dbReference type="EMBL" id="VSSQ01032495">
    <property type="protein sequence ID" value="MPM83773.1"/>
    <property type="molecule type" value="Genomic_DNA"/>
</dbReference>
<feature type="transmembrane region" description="Helical" evidence="6">
    <location>
        <begin position="106"/>
        <end position="126"/>
    </location>
</feature>
<dbReference type="SUPFAM" id="SSF81345">
    <property type="entry name" value="ABC transporter involved in vitamin B12 uptake, BtuC"/>
    <property type="match status" value="1"/>
</dbReference>
<feature type="transmembrane region" description="Helical" evidence="6">
    <location>
        <begin position="28"/>
        <end position="47"/>
    </location>
</feature>
<feature type="transmembrane region" description="Helical" evidence="6">
    <location>
        <begin position="260"/>
        <end position="277"/>
    </location>
</feature>
<keyword evidence="5 6" id="KW-0472">Membrane</keyword>
<dbReference type="AlphaFoldDB" id="A0A645D3T6"/>
<dbReference type="PANTHER" id="PTHR30477:SF18">
    <property type="entry name" value="METAL TRANSPORT SYSTEM MEMBRANE PROTEIN CT_417-RELATED"/>
    <property type="match status" value="1"/>
</dbReference>
<comment type="subcellular location">
    <subcellularLocation>
        <location evidence="1">Membrane</location>
        <topology evidence="1">Multi-pass membrane protein</topology>
    </subcellularLocation>
</comment>
<dbReference type="Pfam" id="PF00950">
    <property type="entry name" value="ABC-3"/>
    <property type="match status" value="1"/>
</dbReference>
<dbReference type="GO" id="GO:0043190">
    <property type="term" value="C:ATP-binding cassette (ABC) transporter complex"/>
    <property type="evidence" value="ECO:0007669"/>
    <property type="project" value="InterPro"/>
</dbReference>
<evidence type="ECO:0000256" key="3">
    <source>
        <dbReference type="ARBA" id="ARBA00022692"/>
    </source>
</evidence>
<comment type="similarity">
    <text evidence="2">Belongs to the ABC-3 integral membrane protein family.</text>
</comment>
<gene>
    <name evidence="7" type="primary">znuB_21</name>
    <name evidence="7" type="ORF">SDC9_130842</name>
</gene>
<evidence type="ECO:0000256" key="2">
    <source>
        <dbReference type="ARBA" id="ARBA00008034"/>
    </source>
</evidence>
<feature type="transmembrane region" description="Helical" evidence="6">
    <location>
        <begin position="68"/>
        <end position="94"/>
    </location>
</feature>
<evidence type="ECO:0000256" key="6">
    <source>
        <dbReference type="SAM" id="Phobius"/>
    </source>
</evidence>
<sequence>MFVLDGWYTLVDFMLPFPWVAHTFMKNAFLAIILVMPLFGLLGTMVVNNRMAFFSDSLGHGAFTGIALGTLLGLIEPLAAIILFSIVFAGIITYIKHRSTASSDTIIGVFSSFAIALGLIIMSRSGSFAKYSSYLIGDLLSISQEDIFMILVVFLVIICLWVFIFNRILIVSINPSLAASRGIDTLMSEMLFSAALAIVVSISIQWVGLLIINSMLVLPAAAARNVSNNVRQYHLFSIFIALLSGIAGLIMSYYWNTATGATIVLFASGMFFLTFSLRHRFLS</sequence>
<dbReference type="GO" id="GO:0055085">
    <property type="term" value="P:transmembrane transport"/>
    <property type="evidence" value="ECO:0007669"/>
    <property type="project" value="InterPro"/>
</dbReference>
<feature type="transmembrane region" description="Helical" evidence="6">
    <location>
        <begin position="190"/>
        <end position="212"/>
    </location>
</feature>
<dbReference type="InterPro" id="IPR037294">
    <property type="entry name" value="ABC_BtuC-like"/>
</dbReference>
<proteinExistence type="inferred from homology"/>
<dbReference type="GO" id="GO:0010043">
    <property type="term" value="P:response to zinc ion"/>
    <property type="evidence" value="ECO:0007669"/>
    <property type="project" value="TreeGrafter"/>
</dbReference>
<accession>A0A645D3T6</accession>
<keyword evidence="4 6" id="KW-1133">Transmembrane helix</keyword>
<protein>
    <submittedName>
        <fullName evidence="7">High-affinity zinc uptake system membrane protein ZnuB</fullName>
    </submittedName>
</protein>
<feature type="transmembrane region" description="Helical" evidence="6">
    <location>
        <begin position="233"/>
        <end position="254"/>
    </location>
</feature>
<dbReference type="PANTHER" id="PTHR30477">
    <property type="entry name" value="ABC-TRANSPORTER METAL-BINDING PROTEIN"/>
    <property type="match status" value="1"/>
</dbReference>